<dbReference type="GO" id="GO:0006281">
    <property type="term" value="P:DNA repair"/>
    <property type="evidence" value="ECO:0007669"/>
    <property type="project" value="InterPro"/>
</dbReference>
<organism evidence="3 4">
    <name type="scientific">Vitis vinifera</name>
    <name type="common">Grape</name>
    <dbReference type="NCBI Taxonomy" id="29760"/>
    <lineage>
        <taxon>Eukaryota</taxon>
        <taxon>Viridiplantae</taxon>
        <taxon>Streptophyta</taxon>
        <taxon>Embryophyta</taxon>
        <taxon>Tracheophyta</taxon>
        <taxon>Spermatophyta</taxon>
        <taxon>Magnoliopsida</taxon>
        <taxon>eudicotyledons</taxon>
        <taxon>Gunneridae</taxon>
        <taxon>Pentapetalae</taxon>
        <taxon>rosids</taxon>
        <taxon>Vitales</taxon>
        <taxon>Vitaceae</taxon>
        <taxon>Viteae</taxon>
        <taxon>Vitis</taxon>
    </lineage>
</organism>
<evidence type="ECO:0000259" key="2">
    <source>
        <dbReference type="Pfam" id="PF03372"/>
    </source>
</evidence>
<dbReference type="Proteomes" id="UP000288805">
    <property type="component" value="Unassembled WGS sequence"/>
</dbReference>
<dbReference type="GO" id="GO:0003677">
    <property type="term" value="F:DNA binding"/>
    <property type="evidence" value="ECO:0007669"/>
    <property type="project" value="InterPro"/>
</dbReference>
<feature type="domain" description="Endonuclease/exonuclease/phosphatase" evidence="2">
    <location>
        <begin position="707"/>
        <end position="907"/>
    </location>
</feature>
<feature type="compositionally biased region" description="Polar residues" evidence="1">
    <location>
        <begin position="402"/>
        <end position="412"/>
    </location>
</feature>
<evidence type="ECO:0000313" key="4">
    <source>
        <dbReference type="Proteomes" id="UP000288805"/>
    </source>
</evidence>
<accession>A0A438DUB4</accession>
<dbReference type="PANTHER" id="PTHR33710:SF71">
    <property type="entry name" value="ENDONUCLEASE_EXONUCLEASE_PHOSPHATASE DOMAIN-CONTAINING PROTEIN"/>
    <property type="match status" value="1"/>
</dbReference>
<dbReference type="GO" id="GO:0004519">
    <property type="term" value="F:endonuclease activity"/>
    <property type="evidence" value="ECO:0007669"/>
    <property type="project" value="InterPro"/>
</dbReference>
<protein>
    <recommendedName>
        <fullName evidence="2">Endonuclease/exonuclease/phosphatase domain-containing protein</fullName>
    </recommendedName>
</protein>
<gene>
    <name evidence="3" type="ORF">CK203_084174</name>
</gene>
<dbReference type="InterPro" id="IPR020847">
    <property type="entry name" value="AP_endonuclease_F1_BS"/>
</dbReference>
<sequence length="978" mass="110219">MASNRLATAKFDLTVAVAERMVRSVKVFVERKTFSVRWEGEQGGTWCSITEHSRGSAFVLGFEKEVVGWMIEHLTKAIEMKSHLGFNRKFRGKRCAHLMEVGFNDHGRFIRISEFATKRKYSYLIILEGEEGRGWENIKRELSSMLVVPSSNAVEKGRQYRGESFSQSHMGPLHRSFAKVVSGGGLRGGGLISVGRWVRAVVCECIEDSVNWVEVGRVVARKLGKKGVVTIVPFSVQMRRWSPKENAEIEGKFRGGWIELRGLPFHLWSEVHLKKIVEQWGTVTEIDWRTLKLFDLSKARVRIAMKDRSVLPALLEVTDGDWVFTVAVVVVGEEDFRRGSVKGESTREAFASNTRTGGGRRVEKIKSMARERCRVGEDNRTRKGEKGGMSLSPRGKDPIETEASSGTGNDSPATGKGKIASGYCLEAQTSSPVKKKTTIDSKKLWSIILPPSSERRQGLRCHSETLLSEKDKVDIDENPKVEALGADYLAERGSSASPLFSHRYPRIRKNCFGEGASTSKNEVALHNFYSDVYKEGFLGRVGSDPCGSAIMVLPSTPKIRGKGPRFMGNYGLLVVENLEVTPSSTFQSLSSYFPPSCGFTSSFLSPAAPILPSSDIQSLNPLENRENSEFFFKKDDDSTVGQISVGFPNLILEMNQTAYPNQLTESVNPLMPKTNPPSNQAIVSQGVFAGSPSGGRTDVPKVCEMSWNWFGGLGSVCLIHEDNQLEYQGVGFKEKRRVVKDFLRLEKPDVVMIQETKKAECDRSEEVVLGSFSVSVKFAVDGSKQFWLSAVYGPNSTALRKDFWVELSDIFGLSSPCWCVGGDFNVIRRCSEKLGGASLTPSMKDLDDFIRENELIDPPLRRASFTWSNMQEHPVCKRLDRFLYSNEWEQLFPQSLQEVLPRWTSDHWPIVLETNPFKWDPTPFRFENMWLQHPSFKESFKSWWREFQGDGWEGHKFMRKLQFLRANLKEWNKTSLET</sequence>
<dbReference type="PROSITE" id="PS00726">
    <property type="entry name" value="AP_NUCLEASE_F1_1"/>
    <property type="match status" value="1"/>
</dbReference>
<proteinExistence type="predicted"/>
<dbReference type="PANTHER" id="PTHR33710">
    <property type="entry name" value="BNAC02G09200D PROTEIN"/>
    <property type="match status" value="1"/>
</dbReference>
<feature type="compositionally biased region" description="Basic and acidic residues" evidence="1">
    <location>
        <begin position="372"/>
        <end position="386"/>
    </location>
</feature>
<dbReference type="AlphaFoldDB" id="A0A438DUB4"/>
<dbReference type="Pfam" id="PF03372">
    <property type="entry name" value="Exo_endo_phos"/>
    <property type="match status" value="1"/>
</dbReference>
<comment type="caution">
    <text evidence="3">The sequence shown here is derived from an EMBL/GenBank/DDBJ whole genome shotgun (WGS) entry which is preliminary data.</text>
</comment>
<evidence type="ECO:0000313" key="3">
    <source>
        <dbReference type="EMBL" id="RVW39064.1"/>
    </source>
</evidence>
<dbReference type="EMBL" id="QGNW01001495">
    <property type="protein sequence ID" value="RVW39064.1"/>
    <property type="molecule type" value="Genomic_DNA"/>
</dbReference>
<dbReference type="SUPFAM" id="SSF56219">
    <property type="entry name" value="DNase I-like"/>
    <property type="match status" value="1"/>
</dbReference>
<evidence type="ECO:0000256" key="1">
    <source>
        <dbReference type="SAM" id="MobiDB-lite"/>
    </source>
</evidence>
<dbReference type="InterPro" id="IPR036691">
    <property type="entry name" value="Endo/exonu/phosph_ase_sf"/>
</dbReference>
<dbReference type="Gene3D" id="3.60.10.10">
    <property type="entry name" value="Endonuclease/exonuclease/phosphatase"/>
    <property type="match status" value="1"/>
</dbReference>
<reference evidence="3 4" key="1">
    <citation type="journal article" date="2018" name="PLoS Genet.">
        <title>Population sequencing reveals clonal diversity and ancestral inbreeding in the grapevine cultivar Chardonnay.</title>
        <authorList>
            <person name="Roach M.J."/>
            <person name="Johnson D.L."/>
            <person name="Bohlmann J."/>
            <person name="van Vuuren H.J."/>
            <person name="Jones S.J."/>
            <person name="Pretorius I.S."/>
            <person name="Schmidt S.A."/>
            <person name="Borneman A.R."/>
        </authorList>
    </citation>
    <scope>NUCLEOTIDE SEQUENCE [LARGE SCALE GENOMIC DNA]</scope>
    <source>
        <strain evidence="4">cv. Chardonnay</strain>
        <tissue evidence="3">Leaf</tissue>
    </source>
</reference>
<name>A0A438DUB4_VITVI</name>
<dbReference type="InterPro" id="IPR005135">
    <property type="entry name" value="Endo/exonuclease/phosphatase"/>
</dbReference>
<feature type="region of interest" description="Disordered" evidence="1">
    <location>
        <begin position="372"/>
        <end position="416"/>
    </location>
</feature>